<evidence type="ECO:0000256" key="9">
    <source>
        <dbReference type="ARBA" id="ARBA00041206"/>
    </source>
</evidence>
<dbReference type="EMBL" id="LUCH01000014">
    <property type="protein sequence ID" value="KAF5406412.1"/>
    <property type="molecule type" value="Genomic_DNA"/>
</dbReference>
<dbReference type="PANTHER" id="PTHR11362:SF133">
    <property type="entry name" value="LARGE RIBOSOMAL SUBUNIT PROTEIN ML38"/>
    <property type="match status" value="1"/>
</dbReference>
<dbReference type="Proteomes" id="UP000748531">
    <property type="component" value="Unassembled WGS sequence"/>
</dbReference>
<dbReference type="OrthoDB" id="2153661at2759"/>
<evidence type="ECO:0000256" key="2">
    <source>
        <dbReference type="ARBA" id="ARBA00022946"/>
    </source>
</evidence>
<dbReference type="Pfam" id="PF01161">
    <property type="entry name" value="PBP"/>
    <property type="match status" value="1"/>
</dbReference>
<evidence type="ECO:0000256" key="1">
    <source>
        <dbReference type="ARBA" id="ARBA00004173"/>
    </source>
</evidence>
<gene>
    <name evidence="10" type="ORF">PHET_00059</name>
</gene>
<dbReference type="InterPro" id="IPR036610">
    <property type="entry name" value="PEBP-like_sf"/>
</dbReference>
<comment type="subcellular location">
    <subcellularLocation>
        <location evidence="1">Mitochondrion</location>
    </subcellularLocation>
</comment>
<evidence type="ECO:0000256" key="5">
    <source>
        <dbReference type="ARBA" id="ARBA00023128"/>
    </source>
</evidence>
<evidence type="ECO:0000256" key="6">
    <source>
        <dbReference type="ARBA" id="ARBA00023274"/>
    </source>
</evidence>
<dbReference type="InterPro" id="IPR035810">
    <property type="entry name" value="PEBP_euk"/>
</dbReference>
<name>A0A8J4SVB1_9TREM</name>
<comment type="similarity">
    <text evidence="7">Belongs to the phosphatidylethanolamine-binding protein family. Mitochondrion-specific ribosomal protein mL38 subfamily.</text>
</comment>
<evidence type="ECO:0000313" key="10">
    <source>
        <dbReference type="EMBL" id="KAF5406412.1"/>
    </source>
</evidence>
<keyword evidence="4" id="KW-0175">Coiled coil</keyword>
<dbReference type="PANTHER" id="PTHR11362">
    <property type="entry name" value="PHOSPHATIDYLETHANOLAMINE-BINDING PROTEIN"/>
    <property type="match status" value="1"/>
</dbReference>
<dbReference type="Gene3D" id="3.90.280.10">
    <property type="entry name" value="PEBP-like"/>
    <property type="match status" value="1"/>
</dbReference>
<keyword evidence="5" id="KW-0496">Mitochondrion</keyword>
<evidence type="ECO:0000313" key="11">
    <source>
        <dbReference type="Proteomes" id="UP000748531"/>
    </source>
</evidence>
<evidence type="ECO:0000256" key="7">
    <source>
        <dbReference type="ARBA" id="ARBA00038016"/>
    </source>
</evidence>
<reference evidence="10" key="1">
    <citation type="submission" date="2019-05" db="EMBL/GenBank/DDBJ databases">
        <title>Annotation for the trematode Paragonimus heterotremus.</title>
        <authorList>
            <person name="Choi Y.-J."/>
        </authorList>
    </citation>
    <scope>NUCLEOTIDE SEQUENCE</scope>
    <source>
        <strain evidence="10">LC</strain>
    </source>
</reference>
<dbReference type="AlphaFoldDB" id="A0A8J4SVB1"/>
<proteinExistence type="inferred from homology"/>
<organism evidence="10 11">
    <name type="scientific">Paragonimus heterotremus</name>
    <dbReference type="NCBI Taxonomy" id="100268"/>
    <lineage>
        <taxon>Eukaryota</taxon>
        <taxon>Metazoa</taxon>
        <taxon>Spiralia</taxon>
        <taxon>Lophotrochozoa</taxon>
        <taxon>Platyhelminthes</taxon>
        <taxon>Trematoda</taxon>
        <taxon>Digenea</taxon>
        <taxon>Plagiorchiida</taxon>
        <taxon>Troglotremata</taxon>
        <taxon>Troglotrematidae</taxon>
        <taxon>Paragonimus</taxon>
    </lineage>
</organism>
<evidence type="ECO:0000256" key="8">
    <source>
        <dbReference type="ARBA" id="ARBA00039444"/>
    </source>
</evidence>
<comment type="caution">
    <text evidence="10">The sequence shown here is derived from an EMBL/GenBank/DDBJ whole genome shotgun (WGS) entry which is preliminary data.</text>
</comment>
<dbReference type="GO" id="GO:0005762">
    <property type="term" value="C:mitochondrial large ribosomal subunit"/>
    <property type="evidence" value="ECO:0007669"/>
    <property type="project" value="TreeGrafter"/>
</dbReference>
<keyword evidence="3" id="KW-0689">Ribosomal protein</keyword>
<keyword evidence="11" id="KW-1185">Reference proteome</keyword>
<accession>A0A8J4SVB1</accession>
<dbReference type="InterPro" id="IPR008914">
    <property type="entry name" value="PEBP"/>
</dbReference>
<protein>
    <recommendedName>
        <fullName evidence="8">Large ribosomal subunit protein mL38</fullName>
    </recommendedName>
    <alternativeName>
        <fullName evidence="9">39S ribosomal protein L38, mitochondrial</fullName>
    </alternativeName>
</protein>
<keyword evidence="2" id="KW-0809">Transit peptide</keyword>
<evidence type="ECO:0000256" key="3">
    <source>
        <dbReference type="ARBA" id="ARBA00022980"/>
    </source>
</evidence>
<evidence type="ECO:0000256" key="4">
    <source>
        <dbReference type="ARBA" id="ARBA00023054"/>
    </source>
</evidence>
<keyword evidence="6" id="KW-0687">Ribonucleoprotein</keyword>
<sequence>MLLSRAFQKLNLSSVTLPRRSYWYRRSYVPVEVEPGQYPYPKRQVPTLGKSNFKDRLSELTKDRLEFSSLSPVDIGLPYKADPLLPNRSQQKKKAELEAAARKLTLRVPVDAIHSTAEDTQAPVRRLLVAQHYGVFDSLFGPPHFFVPQIDFKPYFLENPGDHTFVGLSSEKNATVEVDVHPVYMGNLITPELAMMPPSVDLSSASSDYLWTLVMSCPDEPFGDEDGFPPTNEYVHWMVANLRAGPEAIGDEIIPYLPPLPYLGTGYHRYIFTLYRQDIGKVDLTEFTCDHTKGDLRTQRSFHTLEFYRHFESQLTPAGLAFFQSSWDESVRMYFRNVLDIPEPIFEVQWPTPRLPPQERYPVANSWNKARRHPHGLPLIRERYGVHNDVSFDVYLDRYRDRKELNEELIRERLRNEGNPLDPDEPRRMRPEYPAAVPMPKNMPSWWMKQETQRRLRRGRWRHLEGHDG</sequence>
<dbReference type="SUPFAM" id="SSF49777">
    <property type="entry name" value="PEBP-like"/>
    <property type="match status" value="1"/>
</dbReference>
<dbReference type="CDD" id="cd00866">
    <property type="entry name" value="PEBP_euk"/>
    <property type="match status" value="1"/>
</dbReference>